<reference evidence="1" key="2">
    <citation type="submission" date="2021-04" db="EMBL/GenBank/DDBJ databases">
        <authorList>
            <person name="Gilroy R."/>
        </authorList>
    </citation>
    <scope>NUCLEOTIDE SEQUENCE</scope>
    <source>
        <strain evidence="1">ChiBcec1-1630</strain>
    </source>
</reference>
<name>A0A9D2TSC5_9FIRM</name>
<dbReference type="Proteomes" id="UP000823922">
    <property type="component" value="Unassembled WGS sequence"/>
</dbReference>
<proteinExistence type="predicted"/>
<accession>A0A9D2TSC5</accession>
<reference evidence="1" key="1">
    <citation type="journal article" date="2021" name="PeerJ">
        <title>Extensive microbial diversity within the chicken gut microbiome revealed by metagenomics and culture.</title>
        <authorList>
            <person name="Gilroy R."/>
            <person name="Ravi A."/>
            <person name="Getino M."/>
            <person name="Pursley I."/>
            <person name="Horton D.L."/>
            <person name="Alikhan N.F."/>
            <person name="Baker D."/>
            <person name="Gharbi K."/>
            <person name="Hall N."/>
            <person name="Watson M."/>
            <person name="Adriaenssens E.M."/>
            <person name="Foster-Nyarko E."/>
            <person name="Jarju S."/>
            <person name="Secka A."/>
            <person name="Antonio M."/>
            <person name="Oren A."/>
            <person name="Chaudhuri R.R."/>
            <person name="La Ragione R."/>
            <person name="Hildebrand F."/>
            <person name="Pallen M.J."/>
        </authorList>
    </citation>
    <scope>NUCLEOTIDE SEQUENCE</scope>
    <source>
        <strain evidence="1">ChiBcec1-1630</strain>
    </source>
</reference>
<dbReference type="AlphaFoldDB" id="A0A9D2TSC5"/>
<comment type="caution">
    <text evidence="1">The sequence shown here is derived from an EMBL/GenBank/DDBJ whole genome shotgun (WGS) entry which is preliminary data.</text>
</comment>
<evidence type="ECO:0000313" key="1">
    <source>
        <dbReference type="EMBL" id="HJC87748.1"/>
    </source>
</evidence>
<feature type="non-terminal residue" evidence="1">
    <location>
        <position position="1"/>
    </location>
</feature>
<evidence type="ECO:0000313" key="2">
    <source>
        <dbReference type="Proteomes" id="UP000823922"/>
    </source>
</evidence>
<organism evidence="1 2">
    <name type="scientific">Candidatus Eisenbergiella intestinigallinarum</name>
    <dbReference type="NCBI Taxonomy" id="2838549"/>
    <lineage>
        <taxon>Bacteria</taxon>
        <taxon>Bacillati</taxon>
        <taxon>Bacillota</taxon>
        <taxon>Clostridia</taxon>
        <taxon>Lachnospirales</taxon>
        <taxon>Lachnospiraceae</taxon>
        <taxon>Eisenbergiella</taxon>
    </lineage>
</organism>
<protein>
    <submittedName>
        <fullName evidence="1">AAA family ATPase</fullName>
    </submittedName>
</protein>
<sequence length="60" mass="6464">AKIRLVFSHIGYDVAFGRKEVAEIIGISQTAAGNLINKLKVSGMVEPVSGLGKGKYKFKK</sequence>
<gene>
    <name evidence="1" type="ORF">H9926_07020</name>
</gene>
<dbReference type="EMBL" id="DWVS01000178">
    <property type="protein sequence ID" value="HJC87748.1"/>
    <property type="molecule type" value="Genomic_DNA"/>
</dbReference>